<comment type="caution">
    <text evidence="3">The sequence shown here is derived from an EMBL/GenBank/DDBJ whole genome shotgun (WGS) entry which is preliminary data.</text>
</comment>
<sequence>MHLLPSFTLLLTLLTLTTALPFPPSRDVNTRQPIDAYLTLIPNSPRAEDSLSLAPHLSTPTLLGRSLSLLDRFLSLHPRTPASPVFIHNIGSFTPATYPAAANATNPKPGSQAETLRQGGVQGVTGSGASGSTGSGASGSTGSVGKGDVVLGAASGAEKPGLSGPGGKGVGLAGELHF</sequence>
<gene>
    <name evidence="3" type="ORF">FRX48_09726</name>
</gene>
<proteinExistence type="predicted"/>
<keyword evidence="2" id="KW-0732">Signal</keyword>
<organism evidence="3 4">
    <name type="scientific">Lasallia pustulata</name>
    <dbReference type="NCBI Taxonomy" id="136370"/>
    <lineage>
        <taxon>Eukaryota</taxon>
        <taxon>Fungi</taxon>
        <taxon>Dikarya</taxon>
        <taxon>Ascomycota</taxon>
        <taxon>Pezizomycotina</taxon>
        <taxon>Lecanoromycetes</taxon>
        <taxon>OSLEUM clade</taxon>
        <taxon>Umbilicariomycetidae</taxon>
        <taxon>Umbilicariales</taxon>
        <taxon>Umbilicariaceae</taxon>
        <taxon>Lasallia</taxon>
    </lineage>
</organism>
<reference evidence="3 4" key="1">
    <citation type="submission" date="2019-09" db="EMBL/GenBank/DDBJ databases">
        <title>The hologenome of the rock-dwelling lichen Lasallia pustulata.</title>
        <authorList>
            <person name="Greshake Tzovaras B."/>
            <person name="Segers F."/>
            <person name="Bicker A."/>
            <person name="Dal Grande F."/>
            <person name="Otte J."/>
            <person name="Hankeln T."/>
            <person name="Schmitt I."/>
            <person name="Ebersberger I."/>
        </authorList>
    </citation>
    <scope>NUCLEOTIDE SEQUENCE [LARGE SCALE GENOMIC DNA]</scope>
    <source>
        <strain evidence="3">A1-1</strain>
    </source>
</reference>
<evidence type="ECO:0008006" key="5">
    <source>
        <dbReference type="Google" id="ProtNLM"/>
    </source>
</evidence>
<protein>
    <recommendedName>
        <fullName evidence="5">FAS1 domain-containing protein</fullName>
    </recommendedName>
</protein>
<accession>A0A5M8PB52</accession>
<evidence type="ECO:0000313" key="3">
    <source>
        <dbReference type="EMBL" id="KAA6406455.1"/>
    </source>
</evidence>
<feature type="signal peptide" evidence="2">
    <location>
        <begin position="1"/>
        <end position="19"/>
    </location>
</feature>
<feature type="region of interest" description="Disordered" evidence="1">
    <location>
        <begin position="156"/>
        <end position="178"/>
    </location>
</feature>
<name>A0A5M8PB52_9LECA</name>
<feature type="chain" id="PRO_5024312674" description="FAS1 domain-containing protein" evidence="2">
    <location>
        <begin position="20"/>
        <end position="178"/>
    </location>
</feature>
<evidence type="ECO:0000313" key="4">
    <source>
        <dbReference type="Proteomes" id="UP000324767"/>
    </source>
</evidence>
<feature type="compositionally biased region" description="Gly residues" evidence="1">
    <location>
        <begin position="163"/>
        <end position="172"/>
    </location>
</feature>
<dbReference type="Proteomes" id="UP000324767">
    <property type="component" value="Unassembled WGS sequence"/>
</dbReference>
<evidence type="ECO:0000256" key="2">
    <source>
        <dbReference type="SAM" id="SignalP"/>
    </source>
</evidence>
<feature type="region of interest" description="Disordered" evidence="1">
    <location>
        <begin position="120"/>
        <end position="143"/>
    </location>
</feature>
<dbReference type="EMBL" id="VXIT01000027">
    <property type="protein sequence ID" value="KAA6406455.1"/>
    <property type="molecule type" value="Genomic_DNA"/>
</dbReference>
<dbReference type="AlphaFoldDB" id="A0A5M8PB52"/>
<evidence type="ECO:0000256" key="1">
    <source>
        <dbReference type="SAM" id="MobiDB-lite"/>
    </source>
</evidence>